<evidence type="ECO:0000256" key="3">
    <source>
        <dbReference type="ARBA" id="ARBA00006181"/>
    </source>
</evidence>
<dbReference type="HAMAP" id="MF_00754">
    <property type="entry name" value="RNase_P_1"/>
    <property type="match status" value="1"/>
</dbReference>
<dbReference type="InterPro" id="IPR023538">
    <property type="entry name" value="RNP1"/>
</dbReference>
<keyword evidence="9" id="KW-0378">Hydrolase</keyword>
<evidence type="ECO:0000256" key="8">
    <source>
        <dbReference type="ARBA" id="ARBA00022759"/>
    </source>
</evidence>
<keyword evidence="12" id="KW-1185">Reference proteome</keyword>
<dbReference type="GO" id="GO:0006364">
    <property type="term" value="P:rRNA processing"/>
    <property type="evidence" value="ECO:0007669"/>
    <property type="project" value="TreeGrafter"/>
</dbReference>
<dbReference type="GO" id="GO:0033204">
    <property type="term" value="F:ribonuclease P RNA binding"/>
    <property type="evidence" value="ECO:0007669"/>
    <property type="project" value="InterPro"/>
</dbReference>
<name>A0A183DQ92_9BILA</name>
<dbReference type="GO" id="GO:0001682">
    <property type="term" value="P:tRNA 5'-leader removal"/>
    <property type="evidence" value="ECO:0007669"/>
    <property type="project" value="InterPro"/>
</dbReference>
<evidence type="ECO:0000256" key="7">
    <source>
        <dbReference type="ARBA" id="ARBA00022722"/>
    </source>
</evidence>
<dbReference type="InterPro" id="IPR016848">
    <property type="entry name" value="RNase_P/MRP_Rpp29-subunit"/>
</dbReference>
<keyword evidence="5" id="KW-0963">Cytoplasm</keyword>
<comment type="function">
    <text evidence="1">Component of ribonuclease P, a ribonucleoprotein complex that generates mature tRNA molecules by cleaving their 5'-ends.</text>
</comment>
<dbReference type="GO" id="GO:0000172">
    <property type="term" value="C:ribonuclease MRP complex"/>
    <property type="evidence" value="ECO:0007669"/>
    <property type="project" value="InterPro"/>
</dbReference>
<keyword evidence="8" id="KW-0255">Endonuclease</keyword>
<comment type="subcellular location">
    <subcellularLocation>
        <location evidence="2">Nucleus</location>
    </subcellularLocation>
</comment>
<dbReference type="PANTHER" id="PTHR13348:SF0">
    <property type="entry name" value="RIBONUCLEASE P PROTEIN SUBUNIT P29"/>
    <property type="match status" value="1"/>
</dbReference>
<dbReference type="SMART" id="SM00538">
    <property type="entry name" value="POP4"/>
    <property type="match status" value="1"/>
</dbReference>
<dbReference type="Gene3D" id="2.30.30.210">
    <property type="entry name" value="Ribonuclease P/MRP, subunit p29"/>
    <property type="match status" value="1"/>
</dbReference>
<evidence type="ECO:0000256" key="4">
    <source>
        <dbReference type="ARBA" id="ARBA00016225"/>
    </source>
</evidence>
<evidence type="ECO:0000256" key="9">
    <source>
        <dbReference type="ARBA" id="ARBA00022801"/>
    </source>
</evidence>
<dbReference type="AlphaFoldDB" id="A0A183DQ92"/>
<evidence type="ECO:0000256" key="1">
    <source>
        <dbReference type="ARBA" id="ARBA00002435"/>
    </source>
</evidence>
<evidence type="ECO:0000313" key="11">
    <source>
        <dbReference type="EMBL" id="VDN18044.1"/>
    </source>
</evidence>
<dbReference type="Proteomes" id="UP000271098">
    <property type="component" value="Unassembled WGS sequence"/>
</dbReference>
<keyword evidence="6" id="KW-0819">tRNA processing</keyword>
<dbReference type="Pfam" id="PF01868">
    <property type="entry name" value="RNase_P-MRP_p29"/>
    <property type="match status" value="1"/>
</dbReference>
<accession>A0A183DQ92</accession>
<evidence type="ECO:0000256" key="6">
    <source>
        <dbReference type="ARBA" id="ARBA00022694"/>
    </source>
</evidence>
<evidence type="ECO:0000256" key="5">
    <source>
        <dbReference type="ARBA" id="ARBA00022490"/>
    </source>
</evidence>
<dbReference type="EMBL" id="UYRT01078211">
    <property type="protein sequence ID" value="VDN18044.1"/>
    <property type="molecule type" value="Genomic_DNA"/>
</dbReference>
<dbReference type="SUPFAM" id="SSF101744">
    <property type="entry name" value="Rof/RNase P subunit-like"/>
    <property type="match status" value="1"/>
</dbReference>
<reference evidence="11 12" key="2">
    <citation type="submission" date="2018-11" db="EMBL/GenBank/DDBJ databases">
        <authorList>
            <consortium name="Pathogen Informatics"/>
        </authorList>
    </citation>
    <scope>NUCLEOTIDE SEQUENCE [LARGE SCALE GENOMIC DNA]</scope>
</reference>
<dbReference type="GO" id="GO:0030677">
    <property type="term" value="C:ribonuclease P complex"/>
    <property type="evidence" value="ECO:0007669"/>
    <property type="project" value="InterPro"/>
</dbReference>
<dbReference type="OrthoDB" id="124041at2759"/>
<dbReference type="GO" id="GO:0005634">
    <property type="term" value="C:nucleus"/>
    <property type="evidence" value="ECO:0007669"/>
    <property type="project" value="UniProtKB-SubCell"/>
</dbReference>
<keyword evidence="7" id="KW-0540">Nuclease</keyword>
<comment type="similarity">
    <text evidence="3">Belongs to the eukaryotic/archaeal RNase P protein component 1 family.</text>
</comment>
<proteinExistence type="inferred from homology"/>
<dbReference type="WBParaSite" id="GPUH_0001089601-mRNA-1">
    <property type="protein sequence ID" value="GPUH_0001089601-mRNA-1"/>
    <property type="gene ID" value="GPUH_0001089601"/>
</dbReference>
<dbReference type="InterPro" id="IPR002730">
    <property type="entry name" value="Rpp29/RNP1"/>
</dbReference>
<organism evidence="13">
    <name type="scientific">Gongylonema pulchrum</name>
    <dbReference type="NCBI Taxonomy" id="637853"/>
    <lineage>
        <taxon>Eukaryota</taxon>
        <taxon>Metazoa</taxon>
        <taxon>Ecdysozoa</taxon>
        <taxon>Nematoda</taxon>
        <taxon>Chromadorea</taxon>
        <taxon>Rhabditida</taxon>
        <taxon>Spirurina</taxon>
        <taxon>Spiruromorpha</taxon>
        <taxon>Spiruroidea</taxon>
        <taxon>Gongylonematidae</taxon>
        <taxon>Gongylonema</taxon>
    </lineage>
</organism>
<evidence type="ECO:0000313" key="13">
    <source>
        <dbReference type="WBParaSite" id="GPUH_0001089601-mRNA-1"/>
    </source>
</evidence>
<evidence type="ECO:0000256" key="10">
    <source>
        <dbReference type="ARBA" id="ARBA00046486"/>
    </source>
</evidence>
<reference evidence="13" key="1">
    <citation type="submission" date="2016-06" db="UniProtKB">
        <authorList>
            <consortium name="WormBaseParasite"/>
        </authorList>
    </citation>
    <scope>IDENTIFICATION</scope>
</reference>
<dbReference type="InterPro" id="IPR036980">
    <property type="entry name" value="RNase_P/MRP_Rpp29_sf"/>
</dbReference>
<dbReference type="GO" id="GO:0004519">
    <property type="term" value="F:endonuclease activity"/>
    <property type="evidence" value="ECO:0007669"/>
    <property type="project" value="UniProtKB-KW"/>
</dbReference>
<dbReference type="PANTHER" id="PTHR13348">
    <property type="entry name" value="RIBONUCLEASE P SUBUNIT P29"/>
    <property type="match status" value="1"/>
</dbReference>
<evidence type="ECO:0000256" key="2">
    <source>
        <dbReference type="ARBA" id="ARBA00004123"/>
    </source>
</evidence>
<dbReference type="GO" id="GO:0016787">
    <property type="term" value="F:hydrolase activity"/>
    <property type="evidence" value="ECO:0007669"/>
    <property type="project" value="UniProtKB-KW"/>
</dbReference>
<comment type="subunit">
    <text evidence="10">Component of nuclear RNase P and RNase MRP ribonucleoproteins. RNase P consists of a catalytic RNA moiety and 10 different protein chains; POP1, POP4, POP5, POP7, RPP14, RPP21, RPP25, RPP30, RPP38 and RPP40. Within the RNase P complex, POP1, POP7 and RPP25 form the 'finger' subcomplex, POP5, RPP14, RPP40 and homodimeric RPP30 form the 'palm' subcomplex, and RPP21, POP4 and RPP38 form the 'wrist' subcomplex. All subunits of the RNase P complex interact with the catalytic RNA. Several subunits of RNase P are also part of the RNase MRP complex. RNase MRP consists of a catalytic RNA moiety and about 8 protein subunits; POP1, POP7, RPP25, RPP30, RPP38, RPP40 and possibly also POP4 and POP5.</text>
</comment>
<sequence>MASTSFEALNPQRTFVLEKRVKKARKVRRQAVQNIVRRKISRKDLKDLKYSQFEKLYELWCDYYSTLVGTCSARCDARVLRADYHGCLLLVIEADNPDQIGICGIVVRETRQTFMLITKQDRVLIIPKQGTIFQFALEGKIYFLFGNAFRFPASLRAKKILRNRSSIPFFLR</sequence>
<evidence type="ECO:0000313" key="12">
    <source>
        <dbReference type="Proteomes" id="UP000271098"/>
    </source>
</evidence>
<protein>
    <recommendedName>
        <fullName evidence="4">Ribonuclease P protein subunit p29</fullName>
    </recommendedName>
</protein>
<dbReference type="InterPro" id="IPR023534">
    <property type="entry name" value="Rof/RNase_P-like"/>
</dbReference>
<gene>
    <name evidence="11" type="ORF">GPUH_LOCUS10883</name>
</gene>